<dbReference type="OrthoDB" id="19448at2759"/>
<dbReference type="GO" id="GO:0004252">
    <property type="term" value="F:serine-type endopeptidase activity"/>
    <property type="evidence" value="ECO:0007669"/>
    <property type="project" value="UniProtKB-UniRule"/>
</dbReference>
<sequence>MNKLYDTNFYYPSSAGKGIDIYLIDSGIIVDHEDFDTSDRTITCDAIVINEEVRPTTKKEKTKCFAEGVSPNHGIMTSSNAGGKLYGIAKKANLHMVAIDFKGNCSLMGLDFVLKNAKSPHKTVINMSLGGGAYSKANEDKLTDLINEGFTIIASAGNHKTNCCEPITSENFSAIAGYNKTIIVGGVTTNLYGDGYYRINYSNYGKCVDIFAPAETICADALNGFKAVRGGGGTSASSPIVSGVAATIMSEHP</sequence>
<dbReference type="GO" id="GO:0005615">
    <property type="term" value="C:extracellular space"/>
    <property type="evidence" value="ECO:0007669"/>
    <property type="project" value="TreeGrafter"/>
</dbReference>
<comment type="caution">
    <text evidence="8">The sequence shown here is derived from an EMBL/GenBank/DDBJ whole genome shotgun (WGS) entry which is preliminary data.</text>
</comment>
<dbReference type="GO" id="GO:0006508">
    <property type="term" value="P:proteolysis"/>
    <property type="evidence" value="ECO:0007669"/>
    <property type="project" value="UniProtKB-KW"/>
</dbReference>
<dbReference type="STRING" id="1754192.A0A1Y1WZG1"/>
<dbReference type="EMBL" id="MCFG01000205">
    <property type="protein sequence ID" value="ORX78576.1"/>
    <property type="molecule type" value="Genomic_DNA"/>
</dbReference>
<evidence type="ECO:0000313" key="9">
    <source>
        <dbReference type="Proteomes" id="UP000193944"/>
    </source>
</evidence>
<protein>
    <submittedName>
        <fullName evidence="8">Subtilisin-like protein</fullName>
    </submittedName>
</protein>
<dbReference type="PANTHER" id="PTHR43806">
    <property type="entry name" value="PEPTIDASE S8"/>
    <property type="match status" value="1"/>
</dbReference>
<dbReference type="InterPro" id="IPR036852">
    <property type="entry name" value="Peptidase_S8/S53_dom_sf"/>
</dbReference>
<dbReference type="InterPro" id="IPR050131">
    <property type="entry name" value="Peptidase_S8_subtilisin-like"/>
</dbReference>
<proteinExistence type="inferred from homology"/>
<keyword evidence="4 5" id="KW-0720">Serine protease</keyword>
<reference evidence="8 9" key="1">
    <citation type="submission" date="2016-08" db="EMBL/GenBank/DDBJ databases">
        <title>A Parts List for Fungal Cellulosomes Revealed by Comparative Genomics.</title>
        <authorList>
            <consortium name="DOE Joint Genome Institute"/>
            <person name="Haitjema C.H."/>
            <person name="Gilmore S.P."/>
            <person name="Henske J.K."/>
            <person name="Solomon K.V."/>
            <person name="De Groot R."/>
            <person name="Kuo A."/>
            <person name="Mondo S.J."/>
            <person name="Salamov A.A."/>
            <person name="Labutti K."/>
            <person name="Zhao Z."/>
            <person name="Chiniquy J."/>
            <person name="Barry K."/>
            <person name="Brewer H.M."/>
            <person name="Purvine S.O."/>
            <person name="Wright A.T."/>
            <person name="Boxma B."/>
            <person name="Van Alen T."/>
            <person name="Hackstein J.H."/>
            <person name="Baker S.E."/>
            <person name="Grigoriev I.V."/>
            <person name="O'Malley M.A."/>
        </authorList>
    </citation>
    <scope>NUCLEOTIDE SEQUENCE [LARGE SCALE GENOMIC DNA]</scope>
    <source>
        <strain evidence="8 9">S4</strain>
    </source>
</reference>
<name>A0A1Y1WZG1_9FUNG</name>
<keyword evidence="3 5" id="KW-0378">Hydrolase</keyword>
<keyword evidence="2 5" id="KW-0645">Protease</keyword>
<evidence type="ECO:0000256" key="1">
    <source>
        <dbReference type="ARBA" id="ARBA00011073"/>
    </source>
</evidence>
<feature type="domain" description="Peptidase S8/S53" evidence="7">
    <location>
        <begin position="16"/>
        <end position="253"/>
    </location>
</feature>
<dbReference type="InterPro" id="IPR023828">
    <property type="entry name" value="Peptidase_S8_Ser-AS"/>
</dbReference>
<dbReference type="PROSITE" id="PS00136">
    <property type="entry name" value="SUBTILASE_ASP"/>
    <property type="match status" value="1"/>
</dbReference>
<feature type="active site" description="Charge relay system" evidence="5">
    <location>
        <position position="235"/>
    </location>
</feature>
<feature type="non-terminal residue" evidence="8">
    <location>
        <position position="253"/>
    </location>
</feature>
<dbReference type="PROSITE" id="PS00138">
    <property type="entry name" value="SUBTILASE_SER"/>
    <property type="match status" value="1"/>
</dbReference>
<gene>
    <name evidence="8" type="ORF">BCR32DRAFT_206662</name>
</gene>
<dbReference type="InterPro" id="IPR015500">
    <property type="entry name" value="Peptidase_S8_subtilisin-rel"/>
</dbReference>
<accession>A0A1Y1WZG1</accession>
<feature type="active site" description="Charge relay system" evidence="5">
    <location>
        <position position="25"/>
    </location>
</feature>
<dbReference type="SUPFAM" id="SSF52743">
    <property type="entry name" value="Subtilisin-like"/>
    <property type="match status" value="1"/>
</dbReference>
<dbReference type="Proteomes" id="UP000193944">
    <property type="component" value="Unassembled WGS sequence"/>
</dbReference>
<evidence type="ECO:0000313" key="8">
    <source>
        <dbReference type="EMBL" id="ORX78576.1"/>
    </source>
</evidence>
<dbReference type="InterPro" id="IPR023827">
    <property type="entry name" value="Peptidase_S8_Asp-AS"/>
</dbReference>
<evidence type="ECO:0000256" key="5">
    <source>
        <dbReference type="PROSITE-ProRule" id="PRU01240"/>
    </source>
</evidence>
<dbReference type="InterPro" id="IPR000209">
    <property type="entry name" value="Peptidase_S8/S53_dom"/>
</dbReference>
<evidence type="ECO:0000256" key="6">
    <source>
        <dbReference type="RuleBase" id="RU003355"/>
    </source>
</evidence>
<evidence type="ECO:0000256" key="2">
    <source>
        <dbReference type="ARBA" id="ARBA00022670"/>
    </source>
</evidence>
<dbReference type="PANTHER" id="PTHR43806:SF11">
    <property type="entry name" value="CEREVISIN-RELATED"/>
    <property type="match status" value="1"/>
</dbReference>
<evidence type="ECO:0000256" key="4">
    <source>
        <dbReference type="ARBA" id="ARBA00022825"/>
    </source>
</evidence>
<dbReference type="PROSITE" id="PS51892">
    <property type="entry name" value="SUBTILASE"/>
    <property type="match status" value="1"/>
</dbReference>
<dbReference type="AlphaFoldDB" id="A0A1Y1WZG1"/>
<dbReference type="PRINTS" id="PR00723">
    <property type="entry name" value="SUBTILISIN"/>
</dbReference>
<evidence type="ECO:0000256" key="3">
    <source>
        <dbReference type="ARBA" id="ARBA00022801"/>
    </source>
</evidence>
<reference evidence="8 9" key="2">
    <citation type="submission" date="2016-08" db="EMBL/GenBank/DDBJ databases">
        <title>Pervasive Adenine N6-methylation of Active Genes in Fungi.</title>
        <authorList>
            <consortium name="DOE Joint Genome Institute"/>
            <person name="Mondo S.J."/>
            <person name="Dannebaum R.O."/>
            <person name="Kuo R.C."/>
            <person name="Labutti K."/>
            <person name="Haridas S."/>
            <person name="Kuo A."/>
            <person name="Salamov A."/>
            <person name="Ahrendt S.R."/>
            <person name="Lipzen A."/>
            <person name="Sullivan W."/>
            <person name="Andreopoulos W.B."/>
            <person name="Clum A."/>
            <person name="Lindquist E."/>
            <person name="Daum C."/>
            <person name="Ramamoorthy G.K."/>
            <person name="Gryganskyi A."/>
            <person name="Culley D."/>
            <person name="Magnuson J.K."/>
            <person name="James T.Y."/>
            <person name="O'Malley M.A."/>
            <person name="Stajich J.E."/>
            <person name="Spatafora J.W."/>
            <person name="Visel A."/>
            <person name="Grigoriev I.V."/>
        </authorList>
    </citation>
    <scope>NUCLEOTIDE SEQUENCE [LARGE SCALE GENOMIC DNA]</scope>
    <source>
        <strain evidence="8 9">S4</strain>
    </source>
</reference>
<feature type="active site" description="Charge relay system" evidence="5">
    <location>
        <position position="73"/>
    </location>
</feature>
<comment type="similarity">
    <text evidence="1 5 6">Belongs to the peptidase S8 family.</text>
</comment>
<dbReference type="Pfam" id="PF00082">
    <property type="entry name" value="Peptidase_S8"/>
    <property type="match status" value="1"/>
</dbReference>
<dbReference type="Gene3D" id="3.40.50.200">
    <property type="entry name" value="Peptidase S8/S53 domain"/>
    <property type="match status" value="1"/>
</dbReference>
<organism evidence="8 9">
    <name type="scientific">Anaeromyces robustus</name>
    <dbReference type="NCBI Taxonomy" id="1754192"/>
    <lineage>
        <taxon>Eukaryota</taxon>
        <taxon>Fungi</taxon>
        <taxon>Fungi incertae sedis</taxon>
        <taxon>Chytridiomycota</taxon>
        <taxon>Chytridiomycota incertae sedis</taxon>
        <taxon>Neocallimastigomycetes</taxon>
        <taxon>Neocallimastigales</taxon>
        <taxon>Neocallimastigaceae</taxon>
        <taxon>Anaeromyces</taxon>
    </lineage>
</organism>
<evidence type="ECO:0000259" key="7">
    <source>
        <dbReference type="Pfam" id="PF00082"/>
    </source>
</evidence>
<keyword evidence="9" id="KW-1185">Reference proteome</keyword>